<dbReference type="InterPro" id="IPR005234">
    <property type="entry name" value="ScpB_csome_segregation"/>
</dbReference>
<dbReference type="HAMAP" id="MF_01804">
    <property type="entry name" value="ScpB"/>
    <property type="match status" value="1"/>
</dbReference>
<reference evidence="6" key="1">
    <citation type="submission" date="2019-06" db="EMBL/GenBank/DDBJ databases">
        <title>Mycoplasma neophronis type strain whole genome sequence.</title>
        <authorList>
            <person name="Spergser J."/>
        </authorList>
    </citation>
    <scope>NUCLEOTIDE SEQUENCE [LARGE SCALE GENOMIC DNA]</scope>
    <source>
        <strain evidence="6">DSM 24097</strain>
    </source>
</reference>
<keyword evidence="2 5" id="KW-0132">Cell division</keyword>
<keyword evidence="1 5" id="KW-0963">Cytoplasm</keyword>
<dbReference type="Gene3D" id="1.10.10.10">
    <property type="entry name" value="Winged helix-like DNA-binding domain superfamily/Winged helix DNA-binding domain"/>
    <property type="match status" value="2"/>
</dbReference>
<dbReference type="EMBL" id="VHHP01000002">
    <property type="protein sequence ID" value="TPR54314.1"/>
    <property type="molecule type" value="Genomic_DNA"/>
</dbReference>
<evidence type="ECO:0000313" key="7">
    <source>
        <dbReference type="Proteomes" id="UP000316851"/>
    </source>
</evidence>
<dbReference type="Pfam" id="PF04079">
    <property type="entry name" value="SMC_ScpB"/>
    <property type="match status" value="1"/>
</dbReference>
<dbReference type="NCBIfam" id="TIGR00281">
    <property type="entry name" value="SMC-Scp complex subunit ScpB"/>
    <property type="match status" value="1"/>
</dbReference>
<name>A0ABY2Z5L3_9BACT</name>
<comment type="similarity">
    <text evidence="5">Belongs to the ScpB family.</text>
</comment>
<dbReference type="PANTHER" id="PTHR34298">
    <property type="entry name" value="SEGREGATION AND CONDENSATION PROTEIN B"/>
    <property type="match status" value="1"/>
</dbReference>
<comment type="caution">
    <text evidence="6">The sequence shown here is derived from an EMBL/GenBank/DDBJ whole genome shotgun (WGS) entry which is preliminary data.</text>
</comment>
<dbReference type="PIRSF" id="PIRSF019345">
    <property type="entry name" value="ScpB"/>
    <property type="match status" value="1"/>
</dbReference>
<protein>
    <recommendedName>
        <fullName evidence="5">Segregation and condensation protein B</fullName>
    </recommendedName>
</protein>
<dbReference type="InterPro" id="IPR036390">
    <property type="entry name" value="WH_DNA-bd_sf"/>
</dbReference>
<dbReference type="SUPFAM" id="SSF46785">
    <property type="entry name" value="Winged helix' DNA-binding domain"/>
    <property type="match status" value="2"/>
</dbReference>
<proteinExistence type="inferred from homology"/>
<keyword evidence="4 5" id="KW-0131">Cell cycle</keyword>
<dbReference type="Proteomes" id="UP000316851">
    <property type="component" value="Unassembled WGS sequence"/>
</dbReference>
<evidence type="ECO:0000256" key="1">
    <source>
        <dbReference type="ARBA" id="ARBA00022490"/>
    </source>
</evidence>
<comment type="function">
    <text evidence="5">Participates in chromosomal partition during cell division. May act via the formation of a condensin-like complex containing Smc and ScpA that pull DNA away from mid-cell into both cell halves.</text>
</comment>
<evidence type="ECO:0000256" key="3">
    <source>
        <dbReference type="ARBA" id="ARBA00022829"/>
    </source>
</evidence>
<gene>
    <name evidence="5" type="primary">scpB</name>
    <name evidence="6" type="ORF">FJR74_00860</name>
</gene>
<comment type="subcellular location">
    <subcellularLocation>
        <location evidence="5">Cytoplasm</location>
    </subcellularLocation>
    <text evidence="5">Associated with two foci at the outer edges of the nucleoid region in young cells, and at four foci within both cell halves in older cells.</text>
</comment>
<organism evidence="6 7">
    <name type="scientific">Metamycoplasma neophronis</name>
    <dbReference type="NCBI Taxonomy" id="872983"/>
    <lineage>
        <taxon>Bacteria</taxon>
        <taxon>Bacillati</taxon>
        <taxon>Mycoplasmatota</taxon>
        <taxon>Mycoplasmoidales</taxon>
        <taxon>Metamycoplasmataceae</taxon>
        <taxon>Metamycoplasma</taxon>
    </lineage>
</organism>
<sequence>MKNKIIEALLFVQGSEGVSSEQIKDVFKLNTVQEGRRLLRDFKEDFNKLDRGIKVYEFNDVFKFLTVESVKDYISDLVTITRKQRLSNAAIEVAGIVAYKQPVTRSMISNIRGVVSDGIVASLLEKGIIEEVGVANTPGNPILYGITNKFYDYFKIKTLAELPPFPEFNRYSSEEEDMLDKDFNLFDSQRQDTNNDGILVLEEGQDD</sequence>
<dbReference type="InterPro" id="IPR036388">
    <property type="entry name" value="WH-like_DNA-bd_sf"/>
</dbReference>
<keyword evidence="7" id="KW-1185">Reference proteome</keyword>
<dbReference type="RefSeq" id="WP_140914659.1">
    <property type="nucleotide sequence ID" value="NZ_VHHP01000002.1"/>
</dbReference>
<keyword evidence="3 5" id="KW-0159">Chromosome partition</keyword>
<evidence type="ECO:0000256" key="4">
    <source>
        <dbReference type="ARBA" id="ARBA00023306"/>
    </source>
</evidence>
<dbReference type="PANTHER" id="PTHR34298:SF2">
    <property type="entry name" value="SEGREGATION AND CONDENSATION PROTEIN B"/>
    <property type="match status" value="1"/>
</dbReference>
<evidence type="ECO:0000256" key="2">
    <source>
        <dbReference type="ARBA" id="ARBA00022618"/>
    </source>
</evidence>
<evidence type="ECO:0000313" key="6">
    <source>
        <dbReference type="EMBL" id="TPR54314.1"/>
    </source>
</evidence>
<comment type="subunit">
    <text evidence="5">Homodimer. Homodimerization may be required to stabilize the binding of ScpA to the Smc head domains. Component of a cohesin-like complex composed of ScpA, ScpB and the Smc homodimer, in which ScpA and ScpB bind to the head domain of Smc. The presence of the three proteins is required for the association of the complex with DNA.</text>
</comment>
<evidence type="ECO:0000256" key="5">
    <source>
        <dbReference type="HAMAP-Rule" id="MF_01804"/>
    </source>
</evidence>
<accession>A0ABY2Z5L3</accession>